<dbReference type="InterPro" id="IPR050991">
    <property type="entry name" value="ECM_Regulatory_Proteins"/>
</dbReference>
<dbReference type="SMART" id="SM00060">
    <property type="entry name" value="FN3"/>
    <property type="match status" value="2"/>
</dbReference>
<sequence>MVIKGFLVCLLIFCCCCCMTVMRQELGQPCTREDPKCADNVPGSMCHNELCKCNDTYFEEDAICLLKPEKPDFYQHNRGSTFIHIRRYVFRNQIPANTTLIQWRAVNKEHDPKTGHEEIAWTRERYTLRNLTAGVLYEIKMQSKTGRRLSNSTAKRLSTIPADPVPVLTHASSSSLTIAWDQAGVATEGYRVNVNLPATITRQANGTTIHLTGLLPNTTYTVGLQAFSNGLDSRLTSTNFTTLPFVHLTPSSDPMPTPVIVLFCVLILLILGVLGYCVFSMRKEKTKAEPVGETNQGSTMEKL</sequence>
<dbReference type="PROSITE" id="PS50853">
    <property type="entry name" value="FN3"/>
    <property type="match status" value="1"/>
</dbReference>
<dbReference type="AlphaFoldDB" id="A0A8J1TD42"/>
<evidence type="ECO:0000313" key="3">
    <source>
        <dbReference type="Proteomes" id="UP000749559"/>
    </source>
</evidence>
<organism evidence="2 3">
    <name type="scientific">Owenia fusiformis</name>
    <name type="common">Polychaete worm</name>
    <dbReference type="NCBI Taxonomy" id="6347"/>
    <lineage>
        <taxon>Eukaryota</taxon>
        <taxon>Metazoa</taxon>
        <taxon>Spiralia</taxon>
        <taxon>Lophotrochozoa</taxon>
        <taxon>Annelida</taxon>
        <taxon>Polychaeta</taxon>
        <taxon>Sedentaria</taxon>
        <taxon>Canalipalpata</taxon>
        <taxon>Sabellida</taxon>
        <taxon>Oweniida</taxon>
        <taxon>Oweniidae</taxon>
        <taxon>Owenia</taxon>
    </lineage>
</organism>
<dbReference type="CDD" id="cd00063">
    <property type="entry name" value="FN3"/>
    <property type="match status" value="1"/>
</dbReference>
<protein>
    <submittedName>
        <fullName evidence="2">Uncharacterized protein</fullName>
    </submittedName>
</protein>
<reference evidence="2" key="1">
    <citation type="submission" date="2022-03" db="EMBL/GenBank/DDBJ databases">
        <authorList>
            <person name="Martin C."/>
        </authorList>
    </citation>
    <scope>NUCLEOTIDE SEQUENCE</scope>
</reference>
<dbReference type="InterPro" id="IPR013783">
    <property type="entry name" value="Ig-like_fold"/>
</dbReference>
<dbReference type="InterPro" id="IPR003961">
    <property type="entry name" value="FN3_dom"/>
</dbReference>
<keyword evidence="3" id="KW-1185">Reference proteome</keyword>
<accession>A0A8J1TD42</accession>
<proteinExistence type="predicted"/>
<name>A0A8J1TD42_OWEFU</name>
<dbReference type="EMBL" id="CAIIXF020000011">
    <property type="protein sequence ID" value="CAH1798735.1"/>
    <property type="molecule type" value="Genomic_DNA"/>
</dbReference>
<dbReference type="SUPFAM" id="SSF49265">
    <property type="entry name" value="Fibronectin type III"/>
    <property type="match status" value="1"/>
</dbReference>
<dbReference type="PANTHER" id="PTHR46708">
    <property type="entry name" value="TENASCIN"/>
    <property type="match status" value="1"/>
</dbReference>
<dbReference type="PANTHER" id="PTHR46708:SF2">
    <property type="entry name" value="FIBRONECTIN TYPE-III DOMAIN-CONTAINING PROTEIN"/>
    <property type="match status" value="1"/>
</dbReference>
<evidence type="ECO:0000313" key="2">
    <source>
        <dbReference type="EMBL" id="CAH1798735.1"/>
    </source>
</evidence>
<gene>
    <name evidence="2" type="ORF">OFUS_LOCUS22829</name>
</gene>
<dbReference type="Gene3D" id="2.60.40.10">
    <property type="entry name" value="Immunoglobulins"/>
    <property type="match status" value="1"/>
</dbReference>
<dbReference type="Proteomes" id="UP000749559">
    <property type="component" value="Unassembled WGS sequence"/>
</dbReference>
<comment type="caution">
    <text evidence="2">The sequence shown here is derived from an EMBL/GenBank/DDBJ whole genome shotgun (WGS) entry which is preliminary data.</text>
</comment>
<dbReference type="Pfam" id="PF00041">
    <property type="entry name" value="fn3"/>
    <property type="match status" value="1"/>
</dbReference>
<evidence type="ECO:0000256" key="1">
    <source>
        <dbReference type="ARBA" id="ARBA00022737"/>
    </source>
</evidence>
<dbReference type="InterPro" id="IPR036116">
    <property type="entry name" value="FN3_sf"/>
</dbReference>
<keyword evidence="1" id="KW-0677">Repeat</keyword>